<feature type="compositionally biased region" description="Acidic residues" evidence="4">
    <location>
        <begin position="1"/>
        <end position="12"/>
    </location>
</feature>
<evidence type="ECO:0000313" key="6">
    <source>
        <dbReference type="Proteomes" id="UP001470230"/>
    </source>
</evidence>
<dbReference type="Gene3D" id="2.130.10.10">
    <property type="entry name" value="YVTN repeat-like/Quinoprotein amine dehydrogenase"/>
    <property type="match status" value="1"/>
</dbReference>
<feature type="compositionally biased region" description="Basic residues" evidence="4">
    <location>
        <begin position="17"/>
        <end position="31"/>
    </location>
</feature>
<keyword evidence="2" id="KW-0853">WD repeat</keyword>
<organism evidence="5 6">
    <name type="scientific">Tritrichomonas musculus</name>
    <dbReference type="NCBI Taxonomy" id="1915356"/>
    <lineage>
        <taxon>Eukaryota</taxon>
        <taxon>Metamonada</taxon>
        <taxon>Parabasalia</taxon>
        <taxon>Tritrichomonadida</taxon>
        <taxon>Tritrichomonadidae</taxon>
        <taxon>Tritrichomonas</taxon>
    </lineage>
</organism>
<proteinExistence type="predicted"/>
<gene>
    <name evidence="5" type="ORF">M9Y10_009742</name>
</gene>
<dbReference type="SUPFAM" id="SSF101908">
    <property type="entry name" value="Putative isomerase YbhE"/>
    <property type="match status" value="1"/>
</dbReference>
<evidence type="ECO:0000256" key="4">
    <source>
        <dbReference type="SAM" id="MobiDB-lite"/>
    </source>
</evidence>
<feature type="region of interest" description="Disordered" evidence="4">
    <location>
        <begin position="1"/>
        <end position="31"/>
    </location>
</feature>
<keyword evidence="6" id="KW-1185">Reference proteome</keyword>
<keyword evidence="3" id="KW-0677">Repeat</keyword>
<keyword evidence="1" id="KW-0963">Cytoplasm</keyword>
<dbReference type="InterPro" id="IPR015943">
    <property type="entry name" value="WD40/YVTN_repeat-like_dom_sf"/>
</dbReference>
<evidence type="ECO:0000313" key="5">
    <source>
        <dbReference type="EMBL" id="KAK8866774.1"/>
    </source>
</evidence>
<sequence>MDDELFEAEEEAEDKKKKPSKTPPRKRKTSNRVRLTPKEIEYAKSRLPYLHNLAASPSTTLFSLDASTIKLGYSSVKTQYKLDTFNQTTQTDSISYSEAGIQIPEINSQPRFPSLIHFLKAATSTVTALLAQSEFGTVNSISSPNSKKSQSDSNSLVRLSKYITETAPELVRVTSSRTYALVSDPAPLGKILVWTATSNQNQPAFYLISSASPSCFSVHGSEGQIVVAGTNSGSLLVWDLSRVEKTKQSGTALVIQPQATTDSMGSKNHRFAIVGINIFTASGTTVVCALDESSLVTFWYLRSTISSSITLSSEKNELSFVKAETVKLSLGYLPSFSLTMFPNSVNSFLVGSGGKIFNCCRFGSATSPSTFSAKAVAKTISFSPLLPQFFAASFDNGKVGIYNIFESDPLIELTINLSLGDTGVVWSPTRASVLFVSDLTGMRVYGFDLLLSSRTSVFTFKVGSAANSIDVAESNSGVILAVAEGSQAVTIYRVEEKLSKPLTDKEMNNFKLILYNSK</sequence>
<reference evidence="5 6" key="1">
    <citation type="submission" date="2024-04" db="EMBL/GenBank/DDBJ databases">
        <title>Tritrichomonas musculus Genome.</title>
        <authorList>
            <person name="Alves-Ferreira E."/>
            <person name="Grigg M."/>
            <person name="Lorenzi H."/>
            <person name="Galac M."/>
        </authorList>
    </citation>
    <scope>NUCLEOTIDE SEQUENCE [LARGE SCALE GENOMIC DNA]</scope>
    <source>
        <strain evidence="5 6">EAF2021</strain>
    </source>
</reference>
<dbReference type="EMBL" id="JAPFFF010000015">
    <property type="protein sequence ID" value="KAK8866774.1"/>
    <property type="molecule type" value="Genomic_DNA"/>
</dbReference>
<dbReference type="PANTHER" id="PTHR12442:SF26">
    <property type="entry name" value="CYTOPLASMIC DYNEIN 2 INTERMEDIATE CHAIN 2"/>
    <property type="match status" value="1"/>
</dbReference>
<evidence type="ECO:0000256" key="2">
    <source>
        <dbReference type="ARBA" id="ARBA00022574"/>
    </source>
</evidence>
<dbReference type="Proteomes" id="UP001470230">
    <property type="component" value="Unassembled WGS sequence"/>
</dbReference>
<evidence type="ECO:0000256" key="1">
    <source>
        <dbReference type="ARBA" id="ARBA00022490"/>
    </source>
</evidence>
<dbReference type="PANTHER" id="PTHR12442">
    <property type="entry name" value="DYNEIN INTERMEDIATE CHAIN"/>
    <property type="match status" value="1"/>
</dbReference>
<protein>
    <submittedName>
        <fullName evidence="5">Uncharacterized protein</fullName>
    </submittedName>
</protein>
<comment type="caution">
    <text evidence="5">The sequence shown here is derived from an EMBL/GenBank/DDBJ whole genome shotgun (WGS) entry which is preliminary data.</text>
</comment>
<accession>A0ABR2IP79</accession>
<name>A0ABR2IP79_9EUKA</name>
<evidence type="ECO:0000256" key="3">
    <source>
        <dbReference type="ARBA" id="ARBA00022737"/>
    </source>
</evidence>
<dbReference type="InterPro" id="IPR050687">
    <property type="entry name" value="Dynein_IC"/>
</dbReference>